<organism evidence="3 4">
    <name type="scientific">Jannaschia pohangensis</name>
    <dbReference type="NCBI Taxonomy" id="390807"/>
    <lineage>
        <taxon>Bacteria</taxon>
        <taxon>Pseudomonadati</taxon>
        <taxon>Pseudomonadota</taxon>
        <taxon>Alphaproteobacteria</taxon>
        <taxon>Rhodobacterales</taxon>
        <taxon>Roseobacteraceae</taxon>
        <taxon>Jannaschia</taxon>
    </lineage>
</organism>
<accession>A0A1I3S1W9</accession>
<dbReference type="InterPro" id="IPR050904">
    <property type="entry name" value="Adhesion/Biosynth-related"/>
</dbReference>
<sequence>MKASLLGLLSTAFLLASPVAEAGQGATRESVLELLQNDGRFSTLSGALTAADLGDLLDGDGPFTIFAPTDAAFADLPEGMAVSLLRQDNIEGLRALLGYHVDDRKLSRHMLPDQPILVQPVNMDTRLCVARTPDGISISDGSGASAEAEGRAIRGANGIIYAIDKVLIPGPRPACG</sequence>
<dbReference type="SUPFAM" id="SSF82153">
    <property type="entry name" value="FAS1 domain"/>
    <property type="match status" value="1"/>
</dbReference>
<dbReference type="Pfam" id="PF02469">
    <property type="entry name" value="Fasciclin"/>
    <property type="match status" value="1"/>
</dbReference>
<protein>
    <submittedName>
        <fullName evidence="3">Uncaracterized surface protein containing fasciclin (FAS1) repeats</fullName>
    </submittedName>
</protein>
<dbReference type="GO" id="GO:0005615">
    <property type="term" value="C:extracellular space"/>
    <property type="evidence" value="ECO:0007669"/>
    <property type="project" value="TreeGrafter"/>
</dbReference>
<name>A0A1I3S1W9_9RHOB</name>
<evidence type="ECO:0000259" key="2">
    <source>
        <dbReference type="PROSITE" id="PS50213"/>
    </source>
</evidence>
<evidence type="ECO:0000313" key="4">
    <source>
        <dbReference type="Proteomes" id="UP000199110"/>
    </source>
</evidence>
<dbReference type="PANTHER" id="PTHR10900:SF77">
    <property type="entry name" value="FI19380P1"/>
    <property type="match status" value="1"/>
</dbReference>
<proteinExistence type="predicted"/>
<dbReference type="STRING" id="390807.SAMN04488095_2991"/>
<gene>
    <name evidence="3" type="ORF">SAMN04488095_2991</name>
</gene>
<dbReference type="InterPro" id="IPR036378">
    <property type="entry name" value="FAS1_dom_sf"/>
</dbReference>
<dbReference type="InterPro" id="IPR000782">
    <property type="entry name" value="FAS1_domain"/>
</dbReference>
<evidence type="ECO:0000313" key="3">
    <source>
        <dbReference type="EMBL" id="SFJ52824.1"/>
    </source>
</evidence>
<feature type="domain" description="FAS1" evidence="2">
    <location>
        <begin position="28"/>
        <end position="167"/>
    </location>
</feature>
<dbReference type="Gene3D" id="2.30.180.10">
    <property type="entry name" value="FAS1 domain"/>
    <property type="match status" value="1"/>
</dbReference>
<dbReference type="Proteomes" id="UP000199110">
    <property type="component" value="Unassembled WGS sequence"/>
</dbReference>
<dbReference type="PROSITE" id="PS50213">
    <property type="entry name" value="FAS1"/>
    <property type="match status" value="1"/>
</dbReference>
<keyword evidence="1" id="KW-0732">Signal</keyword>
<feature type="signal peptide" evidence="1">
    <location>
        <begin position="1"/>
        <end position="22"/>
    </location>
</feature>
<evidence type="ECO:0000256" key="1">
    <source>
        <dbReference type="SAM" id="SignalP"/>
    </source>
</evidence>
<keyword evidence="4" id="KW-1185">Reference proteome</keyword>
<reference evidence="3 4" key="1">
    <citation type="submission" date="2016-10" db="EMBL/GenBank/DDBJ databases">
        <authorList>
            <person name="de Groot N.N."/>
        </authorList>
    </citation>
    <scope>NUCLEOTIDE SEQUENCE [LARGE SCALE GENOMIC DNA]</scope>
    <source>
        <strain evidence="3 4">DSM 19073</strain>
    </source>
</reference>
<dbReference type="RefSeq" id="WP_175484910.1">
    <property type="nucleotide sequence ID" value="NZ_FORA01000004.1"/>
</dbReference>
<feature type="chain" id="PRO_5011487358" evidence="1">
    <location>
        <begin position="23"/>
        <end position="176"/>
    </location>
</feature>
<dbReference type="EMBL" id="FORA01000004">
    <property type="protein sequence ID" value="SFJ52824.1"/>
    <property type="molecule type" value="Genomic_DNA"/>
</dbReference>
<dbReference type="PANTHER" id="PTHR10900">
    <property type="entry name" value="PERIOSTIN-RELATED"/>
    <property type="match status" value="1"/>
</dbReference>
<dbReference type="AlphaFoldDB" id="A0A1I3S1W9"/>
<dbReference type="SMART" id="SM00554">
    <property type="entry name" value="FAS1"/>
    <property type="match status" value="1"/>
</dbReference>